<feature type="domain" description="PhnB-like" evidence="1">
    <location>
        <begin position="5"/>
        <end position="129"/>
    </location>
</feature>
<dbReference type="PANTHER" id="PTHR33990">
    <property type="entry name" value="PROTEIN YJDN-RELATED"/>
    <property type="match status" value="1"/>
</dbReference>
<dbReference type="AlphaFoldDB" id="A0A4Y3IUE2"/>
<evidence type="ECO:0000313" key="3">
    <source>
        <dbReference type="Proteomes" id="UP000318242"/>
    </source>
</evidence>
<reference evidence="2 3" key="1">
    <citation type="submission" date="2019-06" db="EMBL/GenBank/DDBJ databases">
        <title>Whole genome shotgun sequence of Vibrio comitans NBRC 102076.</title>
        <authorList>
            <person name="Hosoyama A."/>
            <person name="Uohara A."/>
            <person name="Ohji S."/>
            <person name="Ichikawa N."/>
        </authorList>
    </citation>
    <scope>NUCLEOTIDE SEQUENCE [LARGE SCALE GENOMIC DNA]</scope>
    <source>
        <strain evidence="2 3">NBRC 102076</strain>
    </source>
</reference>
<gene>
    <name evidence="2" type="ORF">VCO01S_35910</name>
</gene>
<dbReference type="InterPro" id="IPR028973">
    <property type="entry name" value="PhnB-like"/>
</dbReference>
<proteinExistence type="predicted"/>
<dbReference type="CDD" id="cd06588">
    <property type="entry name" value="PhnB_like"/>
    <property type="match status" value="1"/>
</dbReference>
<evidence type="ECO:0000259" key="1">
    <source>
        <dbReference type="Pfam" id="PF06983"/>
    </source>
</evidence>
<protein>
    <submittedName>
        <fullName evidence="2">VOC family protein</fullName>
    </submittedName>
</protein>
<dbReference type="EMBL" id="BJLH01000020">
    <property type="protein sequence ID" value="GEA62398.1"/>
    <property type="molecule type" value="Genomic_DNA"/>
</dbReference>
<organism evidence="2 3">
    <name type="scientific">Vibrio comitans NBRC 102076</name>
    <dbReference type="NCBI Taxonomy" id="1219078"/>
    <lineage>
        <taxon>Bacteria</taxon>
        <taxon>Pseudomonadati</taxon>
        <taxon>Pseudomonadota</taxon>
        <taxon>Gammaproteobacteria</taxon>
        <taxon>Vibrionales</taxon>
        <taxon>Vibrionaceae</taxon>
        <taxon>Vibrio</taxon>
    </lineage>
</organism>
<dbReference type="Proteomes" id="UP000318242">
    <property type="component" value="Unassembled WGS sequence"/>
</dbReference>
<sequence length="141" mass="15930">MRMSQLTPYLFFSGKCEQALGFYCDVFSGEVVSQQLFSDAPQVIEGAEPHWIMHAEFKCPHFTLMMSDGLKSTERDGPIALSIMLDDMSQQAEIFNALAEEGQVIMPLTDMFWGAHFGQLVDKFGIRWMLHCQNDVGANNQ</sequence>
<dbReference type="Gene3D" id="3.10.180.10">
    <property type="entry name" value="2,3-Dihydroxybiphenyl 1,2-Dioxygenase, domain 1"/>
    <property type="match status" value="1"/>
</dbReference>
<dbReference type="InterPro" id="IPR029068">
    <property type="entry name" value="Glyas_Bleomycin-R_OHBP_Dase"/>
</dbReference>
<dbReference type="Pfam" id="PF06983">
    <property type="entry name" value="3-dmu-9_3-mt"/>
    <property type="match status" value="1"/>
</dbReference>
<dbReference type="SUPFAM" id="SSF54593">
    <property type="entry name" value="Glyoxalase/Bleomycin resistance protein/Dihydroxybiphenyl dioxygenase"/>
    <property type="match status" value="1"/>
</dbReference>
<accession>A0A4Y3IUE2</accession>
<keyword evidence="3" id="KW-1185">Reference proteome</keyword>
<dbReference type="PANTHER" id="PTHR33990:SF1">
    <property type="entry name" value="PROTEIN YJDN"/>
    <property type="match status" value="1"/>
</dbReference>
<evidence type="ECO:0000313" key="2">
    <source>
        <dbReference type="EMBL" id="GEA62398.1"/>
    </source>
</evidence>
<comment type="caution">
    <text evidence="2">The sequence shown here is derived from an EMBL/GenBank/DDBJ whole genome shotgun (WGS) entry which is preliminary data.</text>
</comment>
<name>A0A4Y3IUE2_9VIBR</name>